<evidence type="ECO:0000256" key="8">
    <source>
        <dbReference type="SAM" id="Phobius"/>
    </source>
</evidence>
<evidence type="ECO:0000256" key="3">
    <source>
        <dbReference type="ARBA" id="ARBA00022475"/>
    </source>
</evidence>
<evidence type="ECO:0000313" key="9">
    <source>
        <dbReference type="EMBL" id="KKZ11616.1"/>
    </source>
</evidence>
<dbReference type="AlphaFoldDB" id="A0A6N3XBE0"/>
<comment type="similarity">
    <text evidence="2 7">Belongs to the ExbD/TolR family.</text>
</comment>
<feature type="transmembrane region" description="Helical" evidence="8">
    <location>
        <begin position="28"/>
        <end position="45"/>
    </location>
</feature>
<organism evidence="9 10">
    <name type="scientific">Candidatus Synechococcus spongiarum 142</name>
    <dbReference type="NCBI Taxonomy" id="1608213"/>
    <lineage>
        <taxon>Bacteria</taxon>
        <taxon>Bacillati</taxon>
        <taxon>Cyanobacteriota</taxon>
        <taxon>Cyanophyceae</taxon>
        <taxon>Synechococcales</taxon>
        <taxon>Synechococcaceae</taxon>
        <taxon>Synechococcus</taxon>
    </lineage>
</organism>
<sequence length="147" mass="16235">MYLQRRSHINLQNINLPRGGDKNDEERVLPLINMVFLLLIFFMLAGKLTAEQMKIEPPLSTSQDPSSPPTVTLSMDDQGRLSLNGQMVPQDNLRLALARYPDAGSMDAPLVLRASAAAEATKVVAVMSRLRDAGIDQLQLLTIADHR</sequence>
<dbReference type="Pfam" id="PF02472">
    <property type="entry name" value="ExbD"/>
    <property type="match status" value="1"/>
</dbReference>
<keyword evidence="6 8" id="KW-0472">Membrane</keyword>
<evidence type="ECO:0000256" key="5">
    <source>
        <dbReference type="ARBA" id="ARBA00022989"/>
    </source>
</evidence>
<gene>
    <name evidence="9" type="ORF">TH68_08440</name>
</gene>
<dbReference type="GO" id="GO:0005886">
    <property type="term" value="C:plasma membrane"/>
    <property type="evidence" value="ECO:0007669"/>
    <property type="project" value="UniProtKB-SubCell"/>
</dbReference>
<evidence type="ECO:0008006" key="11">
    <source>
        <dbReference type="Google" id="ProtNLM"/>
    </source>
</evidence>
<keyword evidence="3" id="KW-1003">Cell membrane</keyword>
<dbReference type="GO" id="GO:0022857">
    <property type="term" value="F:transmembrane transporter activity"/>
    <property type="evidence" value="ECO:0007669"/>
    <property type="project" value="InterPro"/>
</dbReference>
<evidence type="ECO:0000256" key="7">
    <source>
        <dbReference type="RuleBase" id="RU003879"/>
    </source>
</evidence>
<accession>A0A6N3XBE0</accession>
<keyword evidence="5 8" id="KW-1133">Transmembrane helix</keyword>
<dbReference type="Gene3D" id="3.30.420.270">
    <property type="match status" value="1"/>
</dbReference>
<dbReference type="InterPro" id="IPR003400">
    <property type="entry name" value="ExbD"/>
</dbReference>
<protein>
    <recommendedName>
        <fullName evidence="11">Biopolymer transporter ExbD</fullName>
    </recommendedName>
</protein>
<dbReference type="EMBL" id="JXUO01000275">
    <property type="protein sequence ID" value="KKZ11616.1"/>
    <property type="molecule type" value="Genomic_DNA"/>
</dbReference>
<proteinExistence type="inferred from homology"/>
<keyword evidence="7" id="KW-0813">Transport</keyword>
<reference evidence="9 10" key="1">
    <citation type="submission" date="2015-01" db="EMBL/GenBank/DDBJ databases">
        <title>Lifestyle Evolution in Cyanobacterial Symbionts of Sponges.</title>
        <authorList>
            <person name="Burgsdorf I."/>
            <person name="Slaby B.M."/>
            <person name="Handley K.M."/>
            <person name="Haber M."/>
            <person name="Blom J."/>
            <person name="Marshall C.W."/>
            <person name="Gilbert J.A."/>
            <person name="Hentschel U."/>
            <person name="Steindler L."/>
        </authorList>
    </citation>
    <scope>NUCLEOTIDE SEQUENCE [LARGE SCALE GENOMIC DNA]</scope>
    <source>
        <strain evidence="9">142</strain>
    </source>
</reference>
<evidence type="ECO:0000313" key="10">
    <source>
        <dbReference type="Proteomes" id="UP000035054"/>
    </source>
</evidence>
<evidence type="ECO:0000256" key="1">
    <source>
        <dbReference type="ARBA" id="ARBA00004162"/>
    </source>
</evidence>
<evidence type="ECO:0000256" key="2">
    <source>
        <dbReference type="ARBA" id="ARBA00005811"/>
    </source>
</evidence>
<dbReference type="PANTHER" id="PTHR30558">
    <property type="entry name" value="EXBD MEMBRANE COMPONENT OF PMF-DRIVEN MACROMOLECULE IMPORT SYSTEM"/>
    <property type="match status" value="1"/>
</dbReference>
<dbReference type="PANTHER" id="PTHR30558:SF3">
    <property type="entry name" value="BIOPOLYMER TRANSPORT PROTEIN EXBD-RELATED"/>
    <property type="match status" value="1"/>
</dbReference>
<evidence type="ECO:0000256" key="6">
    <source>
        <dbReference type="ARBA" id="ARBA00023136"/>
    </source>
</evidence>
<name>A0A6N3XBE0_9SYNE</name>
<dbReference type="GO" id="GO:0015031">
    <property type="term" value="P:protein transport"/>
    <property type="evidence" value="ECO:0007669"/>
    <property type="project" value="UniProtKB-KW"/>
</dbReference>
<dbReference type="Proteomes" id="UP000035054">
    <property type="component" value="Unassembled WGS sequence"/>
</dbReference>
<keyword evidence="7" id="KW-0653">Protein transport</keyword>
<comment type="subcellular location">
    <subcellularLocation>
        <location evidence="1">Cell membrane</location>
        <topology evidence="1">Single-pass membrane protein</topology>
    </subcellularLocation>
    <subcellularLocation>
        <location evidence="7">Cell membrane</location>
        <topology evidence="7">Single-pass type II membrane protein</topology>
    </subcellularLocation>
</comment>
<evidence type="ECO:0000256" key="4">
    <source>
        <dbReference type="ARBA" id="ARBA00022692"/>
    </source>
</evidence>
<comment type="caution">
    <text evidence="9">The sequence shown here is derived from an EMBL/GenBank/DDBJ whole genome shotgun (WGS) entry which is preliminary data.</text>
</comment>
<keyword evidence="4 7" id="KW-0812">Transmembrane</keyword>